<proteinExistence type="predicted"/>
<dbReference type="EMBL" id="PXYT01000001">
    <property type="protein sequence ID" value="PSR31951.1"/>
    <property type="molecule type" value="Genomic_DNA"/>
</dbReference>
<evidence type="ECO:0000313" key="3">
    <source>
        <dbReference type="EMBL" id="PSR31951.1"/>
    </source>
</evidence>
<feature type="transmembrane region" description="Helical" evidence="1">
    <location>
        <begin position="31"/>
        <end position="51"/>
    </location>
</feature>
<evidence type="ECO:0000256" key="1">
    <source>
        <dbReference type="SAM" id="Phobius"/>
    </source>
</evidence>
<evidence type="ECO:0000313" key="4">
    <source>
        <dbReference type="Proteomes" id="UP000242699"/>
    </source>
</evidence>
<dbReference type="InterPro" id="IPR021309">
    <property type="entry name" value="YgaP-like_TM"/>
</dbReference>
<keyword evidence="1" id="KW-0472">Membrane</keyword>
<dbReference type="AlphaFoldDB" id="A0A2T2XBR2"/>
<reference evidence="3 4" key="1">
    <citation type="journal article" date="2014" name="BMC Genomics">
        <title>Comparison of environmental and isolate Sulfobacillus genomes reveals diverse carbon, sulfur, nitrogen, and hydrogen metabolisms.</title>
        <authorList>
            <person name="Justice N.B."/>
            <person name="Norman A."/>
            <person name="Brown C.T."/>
            <person name="Singh A."/>
            <person name="Thomas B.C."/>
            <person name="Banfield J.F."/>
        </authorList>
    </citation>
    <scope>NUCLEOTIDE SEQUENCE [LARGE SCALE GENOMIC DNA]</scope>
    <source>
        <strain evidence="3">AMDSBA1</strain>
    </source>
</reference>
<feature type="domain" description="Inner membrane protein YgaP-like transmembrane" evidence="2">
    <location>
        <begin position="4"/>
        <end position="58"/>
    </location>
</feature>
<protein>
    <submittedName>
        <fullName evidence="3">DUF2892 domain-containing protein</fullName>
    </submittedName>
</protein>
<accession>A0A2T2XBR2</accession>
<dbReference type="Proteomes" id="UP000242699">
    <property type="component" value="Unassembled WGS sequence"/>
</dbReference>
<name>A0A2T2XBR2_9FIRM</name>
<comment type="caution">
    <text evidence="3">The sequence shown here is derived from an EMBL/GenBank/DDBJ whole genome shotgun (WGS) entry which is preliminary data.</text>
</comment>
<dbReference type="Pfam" id="PF11127">
    <property type="entry name" value="YgaP-like_TM"/>
    <property type="match status" value="1"/>
</dbReference>
<gene>
    <name evidence="3" type="ORF">C7B43_01545</name>
</gene>
<feature type="transmembrane region" description="Helical" evidence="1">
    <location>
        <begin position="7"/>
        <end position="25"/>
    </location>
</feature>
<keyword evidence="1" id="KW-1133">Transmembrane helix</keyword>
<sequence>MESLRIIVGVILGILAILHIGGSIGTWIFGILAVIALVTGISGVCGVYRLLGIRTCPLPVRDKQQGPS</sequence>
<keyword evidence="1" id="KW-0812">Transmembrane</keyword>
<evidence type="ECO:0000259" key="2">
    <source>
        <dbReference type="Pfam" id="PF11127"/>
    </source>
</evidence>
<organism evidence="3 4">
    <name type="scientific">Sulfobacillus benefaciens</name>
    <dbReference type="NCBI Taxonomy" id="453960"/>
    <lineage>
        <taxon>Bacteria</taxon>
        <taxon>Bacillati</taxon>
        <taxon>Bacillota</taxon>
        <taxon>Clostridia</taxon>
        <taxon>Eubacteriales</taxon>
        <taxon>Clostridiales Family XVII. Incertae Sedis</taxon>
        <taxon>Sulfobacillus</taxon>
    </lineage>
</organism>